<dbReference type="PANTHER" id="PTHR20861:SF1">
    <property type="entry name" value="HOMOSERINE KINASE"/>
    <property type="match status" value="1"/>
</dbReference>
<keyword evidence="12" id="KW-1185">Reference proteome</keyword>
<comment type="catalytic activity">
    <reaction evidence="7">
        <text>L-homoserine + ATP = O-phospho-L-homoserine + ADP + H(+)</text>
        <dbReference type="Rhea" id="RHEA:13985"/>
        <dbReference type="ChEBI" id="CHEBI:15378"/>
        <dbReference type="ChEBI" id="CHEBI:30616"/>
        <dbReference type="ChEBI" id="CHEBI:57476"/>
        <dbReference type="ChEBI" id="CHEBI:57590"/>
        <dbReference type="ChEBI" id="CHEBI:456216"/>
        <dbReference type="EC" id="2.7.1.39"/>
    </reaction>
</comment>
<keyword evidence="7" id="KW-0963">Cytoplasm</keyword>
<evidence type="ECO:0000256" key="1">
    <source>
        <dbReference type="ARBA" id="ARBA00022605"/>
    </source>
</evidence>
<dbReference type="InterPro" id="IPR014721">
    <property type="entry name" value="Ribsml_uS5_D2-typ_fold_subgr"/>
</dbReference>
<evidence type="ECO:0000259" key="9">
    <source>
        <dbReference type="Pfam" id="PF00288"/>
    </source>
</evidence>
<dbReference type="RefSeq" id="WP_098063310.1">
    <property type="nucleotide sequence ID" value="NZ_PDEP01000018.1"/>
</dbReference>
<evidence type="ECO:0000313" key="11">
    <source>
        <dbReference type="EMBL" id="PEN05012.1"/>
    </source>
</evidence>
<dbReference type="GO" id="GO:0004413">
    <property type="term" value="F:homoserine kinase activity"/>
    <property type="evidence" value="ECO:0007669"/>
    <property type="project" value="UniProtKB-UniRule"/>
</dbReference>
<dbReference type="NCBIfam" id="NF002288">
    <property type="entry name" value="PRK01212.1-4"/>
    <property type="match status" value="1"/>
</dbReference>
<evidence type="ECO:0000256" key="6">
    <source>
        <dbReference type="ARBA" id="ARBA00022840"/>
    </source>
</evidence>
<comment type="caution">
    <text evidence="11">The sequence shown here is derived from an EMBL/GenBank/DDBJ whole genome shotgun (WGS) entry which is preliminary data.</text>
</comment>
<reference evidence="11 12" key="1">
    <citation type="submission" date="2017-10" db="EMBL/GenBank/DDBJ databases">
        <title>Draft genome of Longimonas halophila.</title>
        <authorList>
            <person name="Goh K.M."/>
            <person name="Shamsir M.S."/>
            <person name="Lim S.W."/>
        </authorList>
    </citation>
    <scope>NUCLEOTIDE SEQUENCE [LARGE SCALE GENOMIC DNA]</scope>
    <source>
        <strain evidence="11 12">KCTC 42399</strain>
    </source>
</reference>
<organism evidence="11 12">
    <name type="scientific">Longimonas halophila</name>
    <dbReference type="NCBI Taxonomy" id="1469170"/>
    <lineage>
        <taxon>Bacteria</taxon>
        <taxon>Pseudomonadati</taxon>
        <taxon>Rhodothermota</taxon>
        <taxon>Rhodothermia</taxon>
        <taxon>Rhodothermales</taxon>
        <taxon>Salisaetaceae</taxon>
        <taxon>Longimonas</taxon>
    </lineage>
</organism>
<comment type="pathway">
    <text evidence="7">Amino-acid biosynthesis; L-threonine biosynthesis; L-threonine from L-aspartate: step 4/5.</text>
</comment>
<dbReference type="PIRSF" id="PIRSF000676">
    <property type="entry name" value="Homoser_kin"/>
    <property type="match status" value="1"/>
</dbReference>
<dbReference type="InterPro" id="IPR000870">
    <property type="entry name" value="Homoserine_kinase"/>
</dbReference>
<dbReference type="GO" id="GO:0009088">
    <property type="term" value="P:threonine biosynthetic process"/>
    <property type="evidence" value="ECO:0007669"/>
    <property type="project" value="UniProtKB-UniRule"/>
</dbReference>
<keyword evidence="2 7" id="KW-0808">Transferase</keyword>
<protein>
    <recommendedName>
        <fullName evidence="7 8">Homoserine kinase</fullName>
        <shortName evidence="7">HK</shortName>
        <shortName evidence="7">HSK</shortName>
        <ecNumber evidence="7 8">2.7.1.39</ecNumber>
    </recommendedName>
</protein>
<dbReference type="Proteomes" id="UP000221024">
    <property type="component" value="Unassembled WGS sequence"/>
</dbReference>
<feature type="binding site" evidence="7">
    <location>
        <begin position="102"/>
        <end position="112"/>
    </location>
    <ligand>
        <name>ATP</name>
        <dbReference type="ChEBI" id="CHEBI:30616"/>
    </ligand>
</feature>
<dbReference type="UniPathway" id="UPA00050">
    <property type="reaction ID" value="UER00064"/>
</dbReference>
<dbReference type="GO" id="GO:0005524">
    <property type="term" value="F:ATP binding"/>
    <property type="evidence" value="ECO:0007669"/>
    <property type="project" value="UniProtKB-UniRule"/>
</dbReference>
<name>A0A2H3P3U4_9BACT</name>
<dbReference type="InterPro" id="IPR006204">
    <property type="entry name" value="GHMP_kinase_N_dom"/>
</dbReference>
<gene>
    <name evidence="7" type="primary">thrB</name>
    <name evidence="11" type="ORF">CRI93_14225</name>
</gene>
<proteinExistence type="inferred from homology"/>
<dbReference type="SUPFAM" id="SSF55060">
    <property type="entry name" value="GHMP Kinase, C-terminal domain"/>
    <property type="match status" value="1"/>
</dbReference>
<dbReference type="OrthoDB" id="9769912at2"/>
<dbReference type="PANTHER" id="PTHR20861">
    <property type="entry name" value="HOMOSERINE/4-DIPHOSPHOCYTIDYL-2-C-METHYL-D-ERYTHRITOL KINASE"/>
    <property type="match status" value="1"/>
</dbReference>
<evidence type="ECO:0000313" key="12">
    <source>
        <dbReference type="Proteomes" id="UP000221024"/>
    </source>
</evidence>
<comment type="similarity">
    <text evidence="7">Belongs to the GHMP kinase family. Homoserine kinase subfamily.</text>
</comment>
<dbReference type="InterPro" id="IPR036554">
    <property type="entry name" value="GHMP_kinase_C_sf"/>
</dbReference>
<keyword evidence="3 7" id="KW-0791">Threonine biosynthesis</keyword>
<dbReference type="Pfam" id="PF00288">
    <property type="entry name" value="GHMP_kinases_N"/>
    <property type="match status" value="1"/>
</dbReference>
<dbReference type="InterPro" id="IPR020568">
    <property type="entry name" value="Ribosomal_Su5_D2-typ_SF"/>
</dbReference>
<evidence type="ECO:0000256" key="8">
    <source>
        <dbReference type="NCBIfam" id="TIGR00191"/>
    </source>
</evidence>
<evidence type="ECO:0000259" key="10">
    <source>
        <dbReference type="Pfam" id="PF08544"/>
    </source>
</evidence>
<evidence type="ECO:0000256" key="4">
    <source>
        <dbReference type="ARBA" id="ARBA00022741"/>
    </source>
</evidence>
<dbReference type="AlphaFoldDB" id="A0A2H3P3U4"/>
<dbReference type="HAMAP" id="MF_00384">
    <property type="entry name" value="Homoser_kinase"/>
    <property type="match status" value="1"/>
</dbReference>
<evidence type="ECO:0000256" key="7">
    <source>
        <dbReference type="HAMAP-Rule" id="MF_00384"/>
    </source>
</evidence>
<keyword evidence="5 7" id="KW-0418">Kinase</keyword>
<keyword evidence="6 7" id="KW-0067">ATP-binding</keyword>
<sequence>MPPNPDPSTDTLPTTATATSPGSIGNVAVGYDVLGGAFDAVHDRVRIERIETPTVEIASITGCVTELPRRPKANTATVGLLAMHADRDLSYGFRVHIHKGIPLSSGMGGSAASAVAAMKAAQVLVDPPLTDDEVLHYALQGEQIASGAMHGDNVVPMVYGGVALTRSLDPLDVVPIPVPEGLHTALAHPHMQISTRSARAVLPEAVPVPIAVQQSANLAALVAGCAQNDLPLIGRSLHDVMIEPHRARLIPGFDAVQAAAREAGALGGSISGAGPSVFAWCPDAATAERVGTAMRRAFAIEDLDADIWTAPVASNGAQRIDASTET</sequence>
<dbReference type="Gene3D" id="3.30.70.890">
    <property type="entry name" value="GHMP kinase, C-terminal domain"/>
    <property type="match status" value="1"/>
</dbReference>
<keyword evidence="4 7" id="KW-0547">Nucleotide-binding</keyword>
<comment type="function">
    <text evidence="7">Catalyzes the ATP-dependent phosphorylation of L-homoserine to L-homoserine phosphate.</text>
</comment>
<dbReference type="InterPro" id="IPR013750">
    <property type="entry name" value="GHMP_kinase_C_dom"/>
</dbReference>
<dbReference type="SUPFAM" id="SSF54211">
    <property type="entry name" value="Ribosomal protein S5 domain 2-like"/>
    <property type="match status" value="1"/>
</dbReference>
<feature type="domain" description="GHMP kinase N-terminal" evidence="9">
    <location>
        <begin position="88"/>
        <end position="161"/>
    </location>
</feature>
<dbReference type="EC" id="2.7.1.39" evidence="7 8"/>
<dbReference type="GO" id="GO:0005737">
    <property type="term" value="C:cytoplasm"/>
    <property type="evidence" value="ECO:0007669"/>
    <property type="project" value="UniProtKB-SubCell"/>
</dbReference>
<dbReference type="PRINTS" id="PR00958">
    <property type="entry name" value="HOMSERKINASE"/>
</dbReference>
<keyword evidence="1 7" id="KW-0028">Amino-acid biosynthesis</keyword>
<dbReference type="Gene3D" id="3.30.230.10">
    <property type="match status" value="1"/>
</dbReference>
<dbReference type="NCBIfam" id="TIGR00191">
    <property type="entry name" value="thrB"/>
    <property type="match status" value="1"/>
</dbReference>
<dbReference type="Pfam" id="PF08544">
    <property type="entry name" value="GHMP_kinases_C"/>
    <property type="match status" value="1"/>
</dbReference>
<evidence type="ECO:0000256" key="2">
    <source>
        <dbReference type="ARBA" id="ARBA00022679"/>
    </source>
</evidence>
<evidence type="ECO:0000256" key="3">
    <source>
        <dbReference type="ARBA" id="ARBA00022697"/>
    </source>
</evidence>
<dbReference type="EMBL" id="PDEP01000018">
    <property type="protein sequence ID" value="PEN05012.1"/>
    <property type="molecule type" value="Genomic_DNA"/>
</dbReference>
<feature type="domain" description="GHMP kinase C-terminal" evidence="10">
    <location>
        <begin position="222"/>
        <end position="299"/>
    </location>
</feature>
<evidence type="ECO:0000256" key="5">
    <source>
        <dbReference type="ARBA" id="ARBA00022777"/>
    </source>
</evidence>
<accession>A0A2H3P3U4</accession>
<comment type="subcellular location">
    <subcellularLocation>
        <location evidence="7">Cytoplasm</location>
    </subcellularLocation>
</comment>